<keyword evidence="2" id="KW-1185">Reference proteome</keyword>
<dbReference type="RefSeq" id="WP_358356334.1">
    <property type="nucleotide sequence ID" value="NZ_JBEZFP010000055.1"/>
</dbReference>
<dbReference type="EMBL" id="JBEZFP010000055">
    <property type="protein sequence ID" value="MEU8136084.1"/>
    <property type="molecule type" value="Genomic_DNA"/>
</dbReference>
<evidence type="ECO:0008006" key="3">
    <source>
        <dbReference type="Google" id="ProtNLM"/>
    </source>
</evidence>
<organism evidence="1 2">
    <name type="scientific">Streptodolium elevatio</name>
    <dbReference type="NCBI Taxonomy" id="3157996"/>
    <lineage>
        <taxon>Bacteria</taxon>
        <taxon>Bacillati</taxon>
        <taxon>Actinomycetota</taxon>
        <taxon>Actinomycetes</taxon>
        <taxon>Kitasatosporales</taxon>
        <taxon>Streptomycetaceae</taxon>
        <taxon>Streptodolium</taxon>
    </lineage>
</organism>
<sequence>MANAHKHKQRVVRGIDDDLIADFDQACRSLGSDRSAEVRRFMEWFVRRPDAQPPRRPDAE</sequence>
<evidence type="ECO:0000313" key="1">
    <source>
        <dbReference type="EMBL" id="MEU8136084.1"/>
    </source>
</evidence>
<gene>
    <name evidence="1" type="ORF">AB0C36_21535</name>
</gene>
<name>A0ABV3DMD7_9ACTN</name>
<proteinExistence type="predicted"/>
<reference evidence="1 2" key="1">
    <citation type="submission" date="2024-06" db="EMBL/GenBank/DDBJ databases">
        <title>The Natural Products Discovery Center: Release of the First 8490 Sequenced Strains for Exploring Actinobacteria Biosynthetic Diversity.</title>
        <authorList>
            <person name="Kalkreuter E."/>
            <person name="Kautsar S.A."/>
            <person name="Yang D."/>
            <person name="Bader C.D."/>
            <person name="Teijaro C.N."/>
            <person name="Fluegel L."/>
            <person name="Davis C.M."/>
            <person name="Simpson J.R."/>
            <person name="Lauterbach L."/>
            <person name="Steele A.D."/>
            <person name="Gui C."/>
            <person name="Meng S."/>
            <person name="Li G."/>
            <person name="Viehrig K."/>
            <person name="Ye F."/>
            <person name="Su P."/>
            <person name="Kiefer A.F."/>
            <person name="Nichols A."/>
            <person name="Cepeda A.J."/>
            <person name="Yan W."/>
            <person name="Fan B."/>
            <person name="Jiang Y."/>
            <person name="Adhikari A."/>
            <person name="Zheng C.-J."/>
            <person name="Schuster L."/>
            <person name="Cowan T.M."/>
            <person name="Smanski M.J."/>
            <person name="Chevrette M.G."/>
            <person name="De Carvalho L.P.S."/>
            <person name="Shen B."/>
        </authorList>
    </citation>
    <scope>NUCLEOTIDE SEQUENCE [LARGE SCALE GENOMIC DNA]</scope>
    <source>
        <strain evidence="1 2">NPDC048946</strain>
    </source>
</reference>
<evidence type="ECO:0000313" key="2">
    <source>
        <dbReference type="Proteomes" id="UP001551482"/>
    </source>
</evidence>
<protein>
    <recommendedName>
        <fullName evidence="3">Ribbon-helix-helix protein CopG domain-containing protein</fullName>
    </recommendedName>
</protein>
<dbReference type="Proteomes" id="UP001551482">
    <property type="component" value="Unassembled WGS sequence"/>
</dbReference>
<accession>A0ABV3DMD7</accession>
<comment type="caution">
    <text evidence="1">The sequence shown here is derived from an EMBL/GenBank/DDBJ whole genome shotgun (WGS) entry which is preliminary data.</text>
</comment>